<feature type="domain" description="GHMP kinase N-terminal" evidence="14">
    <location>
        <begin position="62"/>
        <end position="133"/>
    </location>
</feature>
<gene>
    <name evidence="16" type="primary">mvk</name>
    <name evidence="16" type="ORF">OG477_43235</name>
</gene>
<dbReference type="InterPro" id="IPR014721">
    <property type="entry name" value="Ribsml_uS5_D2-typ_fold_subgr"/>
</dbReference>
<dbReference type="PANTHER" id="PTHR43290">
    <property type="entry name" value="MEVALONATE KINASE"/>
    <property type="match status" value="1"/>
</dbReference>
<evidence type="ECO:0000259" key="15">
    <source>
        <dbReference type="Pfam" id="PF08544"/>
    </source>
</evidence>
<dbReference type="AlphaFoldDB" id="A0AAU1IAH6"/>
<dbReference type="InterPro" id="IPR006203">
    <property type="entry name" value="GHMP_knse_ATP-bd_CS"/>
</dbReference>
<keyword evidence="9" id="KW-0067">ATP-binding</keyword>
<evidence type="ECO:0000256" key="13">
    <source>
        <dbReference type="SAM" id="MobiDB-lite"/>
    </source>
</evidence>
<evidence type="ECO:0000256" key="6">
    <source>
        <dbReference type="ARBA" id="ARBA00022679"/>
    </source>
</evidence>
<comment type="subcellular location">
    <subcellularLocation>
        <location evidence="1">Cytoplasm</location>
    </subcellularLocation>
</comment>
<evidence type="ECO:0000256" key="1">
    <source>
        <dbReference type="ARBA" id="ARBA00004496"/>
    </source>
</evidence>
<name>A0AAU1IAH6_9ACTN</name>
<dbReference type="PRINTS" id="PR00959">
    <property type="entry name" value="MEVGALKINASE"/>
</dbReference>
<feature type="domain" description="GHMP kinase C-terminal" evidence="15">
    <location>
        <begin position="198"/>
        <end position="276"/>
    </location>
</feature>
<evidence type="ECO:0000256" key="5">
    <source>
        <dbReference type="ARBA" id="ARBA00022516"/>
    </source>
</evidence>
<evidence type="ECO:0000256" key="7">
    <source>
        <dbReference type="ARBA" id="ARBA00022741"/>
    </source>
</evidence>
<organism evidence="16">
    <name type="scientific">Streptomyces sp. NBC_00180</name>
    <dbReference type="NCBI Taxonomy" id="2903632"/>
    <lineage>
        <taxon>Bacteria</taxon>
        <taxon>Bacillati</taxon>
        <taxon>Actinomycetota</taxon>
        <taxon>Actinomycetes</taxon>
        <taxon>Kitasatosporales</taxon>
        <taxon>Streptomycetaceae</taxon>
        <taxon>Streptomyces</taxon>
    </lineage>
</organism>
<dbReference type="InterPro" id="IPR013750">
    <property type="entry name" value="GHMP_kinase_C_dom"/>
</dbReference>
<dbReference type="GO" id="GO:0004496">
    <property type="term" value="F:mevalonate kinase activity"/>
    <property type="evidence" value="ECO:0007669"/>
    <property type="project" value="UniProtKB-EC"/>
</dbReference>
<evidence type="ECO:0000256" key="3">
    <source>
        <dbReference type="ARBA" id="ARBA00012103"/>
    </source>
</evidence>
<keyword evidence="5" id="KW-0444">Lipid biosynthesis</keyword>
<keyword evidence="7" id="KW-0547">Nucleotide-binding</keyword>
<dbReference type="Gene3D" id="3.30.230.10">
    <property type="match status" value="1"/>
</dbReference>
<keyword evidence="8 16" id="KW-0418">Kinase</keyword>
<dbReference type="Gene3D" id="3.30.70.890">
    <property type="entry name" value="GHMP kinase, C-terminal domain"/>
    <property type="match status" value="1"/>
</dbReference>
<dbReference type="PROSITE" id="PS00627">
    <property type="entry name" value="GHMP_KINASES_ATP"/>
    <property type="match status" value="1"/>
</dbReference>
<dbReference type="Pfam" id="PF00288">
    <property type="entry name" value="GHMP_kinases_N"/>
    <property type="match status" value="1"/>
</dbReference>
<feature type="region of interest" description="Disordered" evidence="13">
    <location>
        <begin position="329"/>
        <end position="350"/>
    </location>
</feature>
<dbReference type="Pfam" id="PF08544">
    <property type="entry name" value="GHMP_kinases_C"/>
    <property type="match status" value="1"/>
</dbReference>
<feature type="compositionally biased region" description="Gly residues" evidence="13">
    <location>
        <begin position="378"/>
        <end position="391"/>
    </location>
</feature>
<evidence type="ECO:0000256" key="10">
    <source>
        <dbReference type="ARBA" id="ARBA00022842"/>
    </source>
</evidence>
<keyword evidence="6 16" id="KW-0808">Transferase</keyword>
<dbReference type="PANTHER" id="PTHR43290:SF2">
    <property type="entry name" value="MEVALONATE KINASE"/>
    <property type="match status" value="1"/>
</dbReference>
<evidence type="ECO:0000256" key="12">
    <source>
        <dbReference type="ARBA" id="ARBA00029438"/>
    </source>
</evidence>
<dbReference type="EMBL" id="CP108140">
    <property type="protein sequence ID" value="WTP91634.1"/>
    <property type="molecule type" value="Genomic_DNA"/>
</dbReference>
<evidence type="ECO:0000313" key="16">
    <source>
        <dbReference type="EMBL" id="WTP91634.1"/>
    </source>
</evidence>
<keyword evidence="10" id="KW-0460">Magnesium</keyword>
<keyword evidence="11" id="KW-0443">Lipid metabolism</keyword>
<sequence>MQHVPGKIILIGEHAVLHGQPAIATRIPLQLTLSATMGPPGRAGLHDTRSRDALATAAAFFGLDPHHIQIRTRSQLPVGGGLGSSAALSVALVRALAELCTADIEQVELLRMATEVEHTFHGCSSGLDIHAVASHGLIWFQPGPQPQVSPLTVPAPLDFIVALSGKRRSTAAPVSALAPVGGSVVAMRRLGELTDQARTALISGDISTLGHAMNGAHEEMSALGVSAPVLDRMVVLARAAGALGAKLTGAGHGGAVIALAPDSARARQVVLALRTAGFDALLLPVPEGAVDGSPRAASGRRPTPSRAALTPAADRLQGPAALRRIRAGRVAQRPGTAPPRTRQPEEARIPLDHTITDATNPVAVFVNSNREAAPSGGLRAGRGGDSGVVAG</sequence>
<dbReference type="InterPro" id="IPR036554">
    <property type="entry name" value="GHMP_kinase_C_sf"/>
</dbReference>
<dbReference type="InterPro" id="IPR020568">
    <property type="entry name" value="Ribosomal_Su5_D2-typ_SF"/>
</dbReference>
<evidence type="ECO:0000256" key="2">
    <source>
        <dbReference type="ARBA" id="ARBA00006495"/>
    </source>
</evidence>
<evidence type="ECO:0000256" key="11">
    <source>
        <dbReference type="ARBA" id="ARBA00023098"/>
    </source>
</evidence>
<dbReference type="GO" id="GO:0019287">
    <property type="term" value="P:isopentenyl diphosphate biosynthetic process, mevalonate pathway"/>
    <property type="evidence" value="ECO:0007669"/>
    <property type="project" value="TreeGrafter"/>
</dbReference>
<dbReference type="GO" id="GO:0005829">
    <property type="term" value="C:cytosol"/>
    <property type="evidence" value="ECO:0007669"/>
    <property type="project" value="TreeGrafter"/>
</dbReference>
<comment type="pathway">
    <text evidence="12">Isoprenoid biosynthesis; isopentenyl diphosphate biosynthesis via mevalonate pathway; isopentenyl diphosphate from (R)-mevalonate: step 1/3.</text>
</comment>
<accession>A0AAU1IAH6</accession>
<dbReference type="InterPro" id="IPR006204">
    <property type="entry name" value="GHMP_kinase_N_dom"/>
</dbReference>
<dbReference type="GO" id="GO:0005524">
    <property type="term" value="F:ATP binding"/>
    <property type="evidence" value="ECO:0007669"/>
    <property type="project" value="UniProtKB-KW"/>
</dbReference>
<dbReference type="InterPro" id="IPR006205">
    <property type="entry name" value="Mev_gal_kin"/>
</dbReference>
<evidence type="ECO:0000256" key="4">
    <source>
        <dbReference type="ARBA" id="ARBA00022490"/>
    </source>
</evidence>
<dbReference type="NCBIfam" id="TIGR00549">
    <property type="entry name" value="mevalon_kin"/>
    <property type="match status" value="1"/>
</dbReference>
<proteinExistence type="inferred from homology"/>
<evidence type="ECO:0000256" key="8">
    <source>
        <dbReference type="ARBA" id="ARBA00022777"/>
    </source>
</evidence>
<keyword evidence="4" id="KW-0963">Cytoplasm</keyword>
<feature type="region of interest" description="Disordered" evidence="13">
    <location>
        <begin position="372"/>
        <end position="391"/>
    </location>
</feature>
<reference evidence="16" key="1">
    <citation type="submission" date="2022-10" db="EMBL/GenBank/DDBJ databases">
        <title>The complete genomes of actinobacterial strains from the NBC collection.</title>
        <authorList>
            <person name="Joergensen T.S."/>
            <person name="Alvarez Arevalo M."/>
            <person name="Sterndorff E.B."/>
            <person name="Faurdal D."/>
            <person name="Vuksanovic O."/>
            <person name="Mourched A.-S."/>
            <person name="Charusanti P."/>
            <person name="Shaw S."/>
            <person name="Blin K."/>
            <person name="Weber T."/>
        </authorList>
    </citation>
    <scope>NUCLEOTIDE SEQUENCE</scope>
    <source>
        <strain evidence="16">NBC 00180</strain>
    </source>
</reference>
<dbReference type="SUPFAM" id="SSF54211">
    <property type="entry name" value="Ribosomal protein S5 domain 2-like"/>
    <property type="match status" value="1"/>
</dbReference>
<dbReference type="SUPFAM" id="SSF55060">
    <property type="entry name" value="GHMP Kinase, C-terminal domain"/>
    <property type="match status" value="1"/>
</dbReference>
<comment type="similarity">
    <text evidence="2">Belongs to the GHMP kinase family. Mevalonate kinase subfamily.</text>
</comment>
<protein>
    <recommendedName>
        <fullName evidence="3">mevalonate kinase</fullName>
        <ecNumber evidence="3">2.7.1.36</ecNumber>
    </recommendedName>
</protein>
<dbReference type="EC" id="2.7.1.36" evidence="3"/>
<evidence type="ECO:0000256" key="9">
    <source>
        <dbReference type="ARBA" id="ARBA00022840"/>
    </source>
</evidence>
<evidence type="ECO:0000259" key="14">
    <source>
        <dbReference type="Pfam" id="PF00288"/>
    </source>
</evidence>